<sequence length="110" mass="11658">MSDHIDGMLQSLHLPPQSWCLGKIGPSVHWQQTHSVTTNSIIIAVPLVSSRLDRLTTVTRVSESGAMFSVSSGSAGPGSSTFTIGRIMTWPQEYGLLPARAPAPSPSAES</sequence>
<keyword evidence="2" id="KW-1185">Reference proteome</keyword>
<gene>
    <name evidence="1" type="ORF">BaRGS_00010622</name>
</gene>
<organism evidence="1 2">
    <name type="scientific">Batillaria attramentaria</name>
    <dbReference type="NCBI Taxonomy" id="370345"/>
    <lineage>
        <taxon>Eukaryota</taxon>
        <taxon>Metazoa</taxon>
        <taxon>Spiralia</taxon>
        <taxon>Lophotrochozoa</taxon>
        <taxon>Mollusca</taxon>
        <taxon>Gastropoda</taxon>
        <taxon>Caenogastropoda</taxon>
        <taxon>Sorbeoconcha</taxon>
        <taxon>Cerithioidea</taxon>
        <taxon>Batillariidae</taxon>
        <taxon>Batillaria</taxon>
    </lineage>
</organism>
<dbReference type="EMBL" id="JACVVK020000053">
    <property type="protein sequence ID" value="KAK7498034.1"/>
    <property type="molecule type" value="Genomic_DNA"/>
</dbReference>
<accession>A0ABD0LEZ5</accession>
<dbReference type="AlphaFoldDB" id="A0ABD0LEZ5"/>
<name>A0ABD0LEZ5_9CAEN</name>
<evidence type="ECO:0000313" key="1">
    <source>
        <dbReference type="EMBL" id="KAK7498034.1"/>
    </source>
</evidence>
<reference evidence="1 2" key="1">
    <citation type="journal article" date="2023" name="Sci. Data">
        <title>Genome assembly of the Korean intertidal mud-creeper Batillaria attramentaria.</title>
        <authorList>
            <person name="Patra A.K."/>
            <person name="Ho P.T."/>
            <person name="Jun S."/>
            <person name="Lee S.J."/>
            <person name="Kim Y."/>
            <person name="Won Y.J."/>
        </authorList>
    </citation>
    <scope>NUCLEOTIDE SEQUENCE [LARGE SCALE GENOMIC DNA]</scope>
    <source>
        <strain evidence="1">Wonlab-2016</strain>
    </source>
</reference>
<proteinExistence type="predicted"/>
<evidence type="ECO:0000313" key="2">
    <source>
        <dbReference type="Proteomes" id="UP001519460"/>
    </source>
</evidence>
<comment type="caution">
    <text evidence="1">The sequence shown here is derived from an EMBL/GenBank/DDBJ whole genome shotgun (WGS) entry which is preliminary data.</text>
</comment>
<dbReference type="Proteomes" id="UP001519460">
    <property type="component" value="Unassembled WGS sequence"/>
</dbReference>
<protein>
    <submittedName>
        <fullName evidence="1">Uncharacterized protein</fullName>
    </submittedName>
</protein>